<evidence type="ECO:0000313" key="2">
    <source>
        <dbReference type="EMBL" id="PZF73620.1"/>
    </source>
</evidence>
<protein>
    <submittedName>
        <fullName evidence="2">Cytochrome C</fullName>
    </submittedName>
</protein>
<keyword evidence="3" id="KW-1185">Reference proteome</keyword>
<dbReference type="SMART" id="SM01235">
    <property type="entry name" value="Haem_bd"/>
    <property type="match status" value="1"/>
</dbReference>
<sequence>MLKKIGYALVAVFIIIQFFRPAKNISAAPEPNEISAKYHVPDNVYMCLQKACFDCHSNTTKYPWYNNIQPVAWWMASHIKDGKKHLNFSEFASYPKKRKLKKLKEISESVTEGWMPINSYLWEHKEAVLTKDETTAIANWADSLAQQIEKTEQ</sequence>
<evidence type="ECO:0000313" key="3">
    <source>
        <dbReference type="Proteomes" id="UP000248745"/>
    </source>
</evidence>
<dbReference type="InterPro" id="IPR025992">
    <property type="entry name" value="Haem-bd"/>
</dbReference>
<dbReference type="RefSeq" id="WP_110998346.1">
    <property type="nucleotide sequence ID" value="NZ_QKTW01000011.1"/>
</dbReference>
<gene>
    <name evidence="2" type="ORF">DN068_07815</name>
</gene>
<organism evidence="2 3">
    <name type="scientific">Taibaiella soli</name>
    <dbReference type="NCBI Taxonomy" id="1649169"/>
    <lineage>
        <taxon>Bacteria</taxon>
        <taxon>Pseudomonadati</taxon>
        <taxon>Bacteroidota</taxon>
        <taxon>Chitinophagia</taxon>
        <taxon>Chitinophagales</taxon>
        <taxon>Chitinophagaceae</taxon>
        <taxon>Taibaiella</taxon>
    </lineage>
</organism>
<feature type="domain" description="Haem-binding" evidence="1">
    <location>
        <begin position="10"/>
        <end position="145"/>
    </location>
</feature>
<dbReference type="Proteomes" id="UP000248745">
    <property type="component" value="Unassembled WGS sequence"/>
</dbReference>
<dbReference type="EMBL" id="QKTW01000011">
    <property type="protein sequence ID" value="PZF73620.1"/>
    <property type="molecule type" value="Genomic_DNA"/>
</dbReference>
<proteinExistence type="predicted"/>
<evidence type="ECO:0000259" key="1">
    <source>
        <dbReference type="SMART" id="SM01235"/>
    </source>
</evidence>
<reference evidence="2 3" key="1">
    <citation type="submission" date="2018-06" db="EMBL/GenBank/DDBJ databases">
        <title>Mucibacter soli gen. nov., sp. nov., a new member of the family Chitinophagaceae producing mucin.</title>
        <authorList>
            <person name="Kim M.-K."/>
            <person name="Park S."/>
            <person name="Kim T.-S."/>
            <person name="Joung Y."/>
            <person name="Han J.-H."/>
            <person name="Kim S.B."/>
        </authorList>
    </citation>
    <scope>NUCLEOTIDE SEQUENCE [LARGE SCALE GENOMIC DNA]</scope>
    <source>
        <strain evidence="2 3">R1-15</strain>
    </source>
</reference>
<dbReference type="Pfam" id="PF14376">
    <property type="entry name" value="Haem_bd"/>
    <property type="match status" value="1"/>
</dbReference>
<dbReference type="AlphaFoldDB" id="A0A2W2AMS4"/>
<dbReference type="OrthoDB" id="196738at2"/>
<name>A0A2W2AMS4_9BACT</name>
<accession>A0A2W2AMS4</accession>
<comment type="caution">
    <text evidence="2">The sequence shown here is derived from an EMBL/GenBank/DDBJ whole genome shotgun (WGS) entry which is preliminary data.</text>
</comment>